<evidence type="ECO:0000313" key="3">
    <source>
        <dbReference type="Proteomes" id="UP000321523"/>
    </source>
</evidence>
<dbReference type="AlphaFoldDB" id="A0A512E4J9"/>
<comment type="caution">
    <text evidence="2">The sequence shown here is derived from an EMBL/GenBank/DDBJ whole genome shotgun (WGS) entry which is preliminary data.</text>
</comment>
<name>A0A512E4J9_9PROT</name>
<reference evidence="2 3" key="1">
    <citation type="submission" date="2019-07" db="EMBL/GenBank/DDBJ databases">
        <title>Whole genome shotgun sequence of Skermanella aerolata NBRC 106429.</title>
        <authorList>
            <person name="Hosoyama A."/>
            <person name="Uohara A."/>
            <person name="Ohji S."/>
            <person name="Ichikawa N."/>
        </authorList>
    </citation>
    <scope>NUCLEOTIDE SEQUENCE [LARGE SCALE GENOMIC DNA]</scope>
    <source>
        <strain evidence="2 3">NBRC 106429</strain>
    </source>
</reference>
<dbReference type="RefSeq" id="WP_052832728.1">
    <property type="nucleotide sequence ID" value="NZ_BJYZ01000081.1"/>
</dbReference>
<dbReference type="PROSITE" id="PS50994">
    <property type="entry name" value="INTEGRASE"/>
    <property type="match status" value="1"/>
</dbReference>
<dbReference type="SUPFAM" id="SSF50610">
    <property type="entry name" value="mu transposase, C-terminal domain"/>
    <property type="match status" value="1"/>
</dbReference>
<feature type="domain" description="Integrase catalytic" evidence="1">
    <location>
        <begin position="171"/>
        <end position="373"/>
    </location>
</feature>
<proteinExistence type="predicted"/>
<dbReference type="Pfam" id="PF09299">
    <property type="entry name" value="Mu-transpos_C"/>
    <property type="match status" value="1"/>
</dbReference>
<dbReference type="GO" id="GO:0003676">
    <property type="term" value="F:nucleic acid binding"/>
    <property type="evidence" value="ECO:0007669"/>
    <property type="project" value="InterPro"/>
</dbReference>
<dbReference type="Gene3D" id="3.30.420.10">
    <property type="entry name" value="Ribonuclease H-like superfamily/Ribonuclease H"/>
    <property type="match status" value="1"/>
</dbReference>
<dbReference type="InterPro" id="IPR012337">
    <property type="entry name" value="RNaseH-like_sf"/>
</dbReference>
<dbReference type="InterPro" id="IPR036397">
    <property type="entry name" value="RNaseH_sf"/>
</dbReference>
<dbReference type="GO" id="GO:0015074">
    <property type="term" value="P:DNA integration"/>
    <property type="evidence" value="ECO:0007669"/>
    <property type="project" value="InterPro"/>
</dbReference>
<dbReference type="OrthoDB" id="5287589at2"/>
<dbReference type="SUPFAM" id="SSF53098">
    <property type="entry name" value="Ribonuclease H-like"/>
    <property type="match status" value="1"/>
</dbReference>
<gene>
    <name evidence="2" type="ORF">SAE02_75480</name>
</gene>
<dbReference type="Proteomes" id="UP000321523">
    <property type="component" value="Unassembled WGS sequence"/>
</dbReference>
<protein>
    <submittedName>
        <fullName evidence="2">Transposase</fullName>
    </submittedName>
</protein>
<keyword evidence="3" id="KW-1185">Reference proteome</keyword>
<dbReference type="InterPro" id="IPR015378">
    <property type="entry name" value="Transposase-like_Mu_C"/>
</dbReference>
<dbReference type="InterPro" id="IPR001584">
    <property type="entry name" value="Integrase_cat-core"/>
</dbReference>
<dbReference type="InterPro" id="IPR009004">
    <property type="entry name" value="Transposase_Mu_C"/>
</dbReference>
<dbReference type="EMBL" id="BJYZ01000081">
    <property type="protein sequence ID" value="GEO43400.1"/>
    <property type="molecule type" value="Genomic_DNA"/>
</dbReference>
<dbReference type="Gene3D" id="2.30.30.130">
    <property type="entry name" value="Transposase, Mu, C-terminal"/>
    <property type="match status" value="1"/>
</dbReference>
<sequence length="563" mass="63017">MSRPHSAKGLTGVPDAAWETARRREQIVRALLQNPVAYGARSEAVAAAAAELDVTIQYLYRLIKVYEADPRTRSLLPRSPGPPTGIRRLDSRVEAIIEDEIQTRYLDLLKPRKSLLVKGVQARCTQEGLAKPARETINARLAGISKREQAKRRHGAKKARDGFDPIRGSLEAERPLGIVQIDHTPTDVMVVEPDTLEVIGRPFITLAVDVRTRMYCGFYLTFDPPSAASVAACVAHAVMDKGDWLAARGLPSKWPVSGLPEVIHVDNGKEFHSKAFTRACEDYGIEVRYRPPATPHMGGHVERRIGHLAQELHLLPGSTFSNIKERGAYDPEGHACLTIREVEWLVASVILEHHATFHEGIGTSPGAKWDDEAAGRTFRMPADPRTFLRDFLPFEERVVQRDGIHVFGISYWSDALTPFLHDKKKVMVHYDPTNLSKVFVRGVSGEYVEVSYRNLRRPAISKWELRAATRALRRQGRAGVDEGMIFDMVLARRRMVEEASGRSRRARLERVRGARPGLAITPGDEGRTIPGEYRIVPDEGNVGGDNEDTPLVLPYYETEDWDD</sequence>
<evidence type="ECO:0000313" key="2">
    <source>
        <dbReference type="EMBL" id="GEO43400.1"/>
    </source>
</evidence>
<accession>A0A512E4J9</accession>
<organism evidence="2 3">
    <name type="scientific">Skermanella aerolata</name>
    <dbReference type="NCBI Taxonomy" id="393310"/>
    <lineage>
        <taxon>Bacteria</taxon>
        <taxon>Pseudomonadati</taxon>
        <taxon>Pseudomonadota</taxon>
        <taxon>Alphaproteobacteria</taxon>
        <taxon>Rhodospirillales</taxon>
        <taxon>Azospirillaceae</taxon>
        <taxon>Skermanella</taxon>
    </lineage>
</organism>
<evidence type="ECO:0000259" key="1">
    <source>
        <dbReference type="PROSITE" id="PS50994"/>
    </source>
</evidence>